<dbReference type="PANTHER" id="PTHR30566">
    <property type="entry name" value="YNAI-RELATED MECHANOSENSITIVE ION CHANNEL"/>
    <property type="match status" value="1"/>
</dbReference>
<gene>
    <name evidence="11" type="ORF">SIN8267_00155</name>
</gene>
<dbReference type="Pfam" id="PF00924">
    <property type="entry name" value="MS_channel_2nd"/>
    <property type="match status" value="1"/>
</dbReference>
<evidence type="ECO:0000313" key="12">
    <source>
        <dbReference type="Proteomes" id="UP000838100"/>
    </source>
</evidence>
<keyword evidence="12" id="KW-1185">Reference proteome</keyword>
<evidence type="ECO:0000256" key="5">
    <source>
        <dbReference type="ARBA" id="ARBA00022989"/>
    </source>
</evidence>
<evidence type="ECO:0000256" key="4">
    <source>
        <dbReference type="ARBA" id="ARBA00022692"/>
    </source>
</evidence>
<evidence type="ECO:0000313" key="11">
    <source>
        <dbReference type="EMBL" id="CAH0990072.1"/>
    </source>
</evidence>
<dbReference type="EMBL" id="CAKLPX010000001">
    <property type="protein sequence ID" value="CAH0990072.1"/>
    <property type="molecule type" value="Genomic_DNA"/>
</dbReference>
<comment type="subcellular location">
    <subcellularLocation>
        <location evidence="1">Cell membrane</location>
        <topology evidence="1">Multi-pass membrane protein</topology>
    </subcellularLocation>
</comment>
<evidence type="ECO:0000259" key="9">
    <source>
        <dbReference type="Pfam" id="PF00924"/>
    </source>
</evidence>
<keyword evidence="4 7" id="KW-0812">Transmembrane</keyword>
<name>A0ABM9AAB4_9GAMM</name>
<evidence type="ECO:0000259" key="10">
    <source>
        <dbReference type="Pfam" id="PF21082"/>
    </source>
</evidence>
<protein>
    <recommendedName>
        <fullName evidence="13">Small-conductance mechanosensitive channel</fullName>
    </recommendedName>
</protein>
<comment type="caution">
    <text evidence="11">The sequence shown here is derived from an EMBL/GenBank/DDBJ whole genome shotgun (WGS) entry which is preliminary data.</text>
</comment>
<evidence type="ECO:0000256" key="3">
    <source>
        <dbReference type="ARBA" id="ARBA00022475"/>
    </source>
</evidence>
<dbReference type="Gene3D" id="1.10.287.1260">
    <property type="match status" value="1"/>
</dbReference>
<feature type="transmembrane region" description="Helical" evidence="7">
    <location>
        <begin position="415"/>
        <end position="440"/>
    </location>
</feature>
<evidence type="ECO:0000256" key="2">
    <source>
        <dbReference type="ARBA" id="ARBA00008017"/>
    </source>
</evidence>
<evidence type="ECO:0000256" key="6">
    <source>
        <dbReference type="ARBA" id="ARBA00023136"/>
    </source>
</evidence>
<dbReference type="InterPro" id="IPR006685">
    <property type="entry name" value="MscS_channel_2nd"/>
</dbReference>
<accession>A0ABM9AAB4</accession>
<evidence type="ECO:0000256" key="7">
    <source>
        <dbReference type="SAM" id="Phobius"/>
    </source>
</evidence>
<dbReference type="Gene3D" id="2.30.30.60">
    <property type="match status" value="1"/>
</dbReference>
<dbReference type="SUPFAM" id="SSF82689">
    <property type="entry name" value="Mechanosensitive channel protein MscS (YggB), C-terminal domain"/>
    <property type="match status" value="1"/>
</dbReference>
<dbReference type="SUPFAM" id="SSF82861">
    <property type="entry name" value="Mechanosensitive channel protein MscS (YggB), transmembrane region"/>
    <property type="match status" value="1"/>
</dbReference>
<dbReference type="SUPFAM" id="SSF50182">
    <property type="entry name" value="Sm-like ribonucleoproteins"/>
    <property type="match status" value="1"/>
</dbReference>
<feature type="domain" description="Mechanosensitive ion channel MscS" evidence="9">
    <location>
        <begin position="581"/>
        <end position="648"/>
    </location>
</feature>
<comment type="similarity">
    <text evidence="2">Belongs to the MscS (TC 1.A.23) family.</text>
</comment>
<dbReference type="Proteomes" id="UP000838100">
    <property type="component" value="Unassembled WGS sequence"/>
</dbReference>
<dbReference type="InterPro" id="IPR011014">
    <property type="entry name" value="MscS_channel_TM-2"/>
</dbReference>
<feature type="signal peptide" evidence="8">
    <location>
        <begin position="1"/>
        <end position="25"/>
    </location>
</feature>
<dbReference type="InterPro" id="IPR023408">
    <property type="entry name" value="MscS_beta-dom_sf"/>
</dbReference>
<dbReference type="RefSeq" id="WP_237442766.1">
    <property type="nucleotide sequence ID" value="NZ_CAKLPX010000001.1"/>
</dbReference>
<feature type="domain" description="Mechanosensitive ion channel MscS C-terminal" evidence="10">
    <location>
        <begin position="656"/>
        <end position="741"/>
    </location>
</feature>
<evidence type="ECO:0000256" key="1">
    <source>
        <dbReference type="ARBA" id="ARBA00004651"/>
    </source>
</evidence>
<dbReference type="InterPro" id="IPR049278">
    <property type="entry name" value="MS_channel_C"/>
</dbReference>
<evidence type="ECO:0000256" key="8">
    <source>
        <dbReference type="SAM" id="SignalP"/>
    </source>
</evidence>
<organism evidence="11 12">
    <name type="scientific">Sinobacterium norvegicum</name>
    <dbReference type="NCBI Taxonomy" id="1641715"/>
    <lineage>
        <taxon>Bacteria</taxon>
        <taxon>Pseudomonadati</taxon>
        <taxon>Pseudomonadota</taxon>
        <taxon>Gammaproteobacteria</taxon>
        <taxon>Cellvibrionales</taxon>
        <taxon>Spongiibacteraceae</taxon>
        <taxon>Sinobacterium</taxon>
    </lineage>
</organism>
<evidence type="ECO:0008006" key="13">
    <source>
        <dbReference type="Google" id="ProtNLM"/>
    </source>
</evidence>
<keyword evidence="5 7" id="KW-1133">Transmembrane helix</keyword>
<dbReference type="Pfam" id="PF21082">
    <property type="entry name" value="MS_channel_3rd"/>
    <property type="match status" value="1"/>
</dbReference>
<feature type="transmembrane region" description="Helical" evidence="7">
    <location>
        <begin position="461"/>
        <end position="483"/>
    </location>
</feature>
<feature type="chain" id="PRO_5045156197" description="Small-conductance mechanosensitive channel" evidence="8">
    <location>
        <begin position="26"/>
        <end position="747"/>
    </location>
</feature>
<sequence length="747" mass="83853">MKPLFRLLRCGFITTFMLCSMPTLADSPWQGRWDSVWRDGGAEITLEDSGNGVTGYYQPYDGYIQATIDGDTLTGVWTQKNANGNFIFVLAPDQQTFSGRFDNGEWWNGKLVDRQITPRSSHTNTTSPRETLRSFLTLGNKVRSGEANLMDELLSTLQIDYDSGDSYHSYTQRARLLLRIIDQSTLRVFSASDGFDASHFTLPLKLGHSGLTFYLQIDRVGQRWQIFLPDLDILQQQLDDYLKLTDQGEINSQAYLQLRTPRDTMRTFLQQLPQWHSGGSEHVRQTLDLSDIPNNIRQWETPILAESLKQSIDRISYVIWQEIPNNPDSDQPYVYFSHPRGDIVIAPTVDADGQKRWQFTPDTLTTIRQLYDTLEPLPKVQGAVSIDDMAFYFTLRRVIHSVAPILTVNIFLLELWQIIAAIIFILMGFFTALYSGRIITQTLQRLPLTLQNSAGDNDSKFGYPSMLIICGSLWSNGFVLLGIPDYLFTLVRTVSHSLIVAGGIWLALSIVNEVQRILLSKAQTTNTVLDDILVTLVGSLTKLILFITGAIMFAEIFSIPYETMIAGLGIGGLAFAIAARDTIANFFGSAVILADRPFSPGDKISIGNHIGFIESVGLRSTKIRTEDETVVIIPNNMVSQDIISNQTRKERSLVDLHINLANSTAAQAIADASEAITTMLNEQSEVDGKWLFVGAEGFHRSGIILRVRCYLTLTIERDFFIARHQLTMKISQLIEQHGIELEQPAAQ</sequence>
<dbReference type="PANTHER" id="PTHR30566:SF5">
    <property type="entry name" value="MECHANOSENSITIVE ION CHANNEL PROTEIN 1, MITOCHONDRIAL-RELATED"/>
    <property type="match status" value="1"/>
</dbReference>
<dbReference type="InterPro" id="IPR011066">
    <property type="entry name" value="MscS_channel_C_sf"/>
</dbReference>
<feature type="transmembrane region" description="Helical" evidence="7">
    <location>
        <begin position="532"/>
        <end position="553"/>
    </location>
</feature>
<feature type="transmembrane region" description="Helical" evidence="7">
    <location>
        <begin position="559"/>
        <end position="579"/>
    </location>
</feature>
<dbReference type="InterPro" id="IPR010920">
    <property type="entry name" value="LSM_dom_sf"/>
</dbReference>
<reference evidence="11" key="1">
    <citation type="submission" date="2021-12" db="EMBL/GenBank/DDBJ databases">
        <authorList>
            <person name="Rodrigo-Torres L."/>
            <person name="Arahal R. D."/>
            <person name="Lucena T."/>
        </authorList>
    </citation>
    <scope>NUCLEOTIDE SEQUENCE</scope>
    <source>
        <strain evidence="11">CECT 8267</strain>
    </source>
</reference>
<proteinExistence type="inferred from homology"/>
<keyword evidence="3" id="KW-1003">Cell membrane</keyword>
<keyword evidence="8" id="KW-0732">Signal</keyword>
<keyword evidence="6 7" id="KW-0472">Membrane</keyword>
<feature type="transmembrane region" description="Helical" evidence="7">
    <location>
        <begin position="489"/>
        <end position="511"/>
    </location>
</feature>